<protein>
    <recommendedName>
        <fullName evidence="6">B box-type domain-containing protein</fullName>
    </recommendedName>
</protein>
<dbReference type="SMART" id="SM00336">
    <property type="entry name" value="BBOX"/>
    <property type="match status" value="2"/>
</dbReference>
<organism evidence="7 8">
    <name type="scientific">Vigna mungo</name>
    <name type="common">Black gram</name>
    <name type="synonym">Phaseolus mungo</name>
    <dbReference type="NCBI Taxonomy" id="3915"/>
    <lineage>
        <taxon>Eukaryota</taxon>
        <taxon>Viridiplantae</taxon>
        <taxon>Streptophyta</taxon>
        <taxon>Embryophyta</taxon>
        <taxon>Tracheophyta</taxon>
        <taxon>Spermatophyta</taxon>
        <taxon>Magnoliopsida</taxon>
        <taxon>eudicotyledons</taxon>
        <taxon>Gunneridae</taxon>
        <taxon>Pentapetalae</taxon>
        <taxon>rosids</taxon>
        <taxon>fabids</taxon>
        <taxon>Fabales</taxon>
        <taxon>Fabaceae</taxon>
        <taxon>Papilionoideae</taxon>
        <taxon>50 kb inversion clade</taxon>
        <taxon>NPAAA clade</taxon>
        <taxon>indigoferoid/millettioid clade</taxon>
        <taxon>Phaseoleae</taxon>
        <taxon>Vigna</taxon>
    </lineage>
</organism>
<keyword evidence="5" id="KW-0812">Transmembrane</keyword>
<dbReference type="PANTHER" id="PTHR31717:SF137">
    <property type="entry name" value="B BOX-TYPE DOMAIN-CONTAINING PROTEIN"/>
    <property type="match status" value="1"/>
</dbReference>
<keyword evidence="5" id="KW-1133">Transmembrane helix</keyword>
<keyword evidence="2 4" id="KW-0863">Zinc-finger</keyword>
<evidence type="ECO:0000259" key="6">
    <source>
        <dbReference type="PROSITE" id="PS50119"/>
    </source>
</evidence>
<evidence type="ECO:0000256" key="2">
    <source>
        <dbReference type="ARBA" id="ARBA00022771"/>
    </source>
</evidence>
<dbReference type="InterPro" id="IPR000315">
    <property type="entry name" value="Znf_B-box"/>
</dbReference>
<sequence>MEKVCEFCTALRPLVYCKADSAYLCLSCDAKVHLANALSGRHLRNLVCNSCGHHVAYVVCLNHKMLICRDCDKKLHNVSLSHQKRAIRSFIGCPSAKDFAALWGFELNDIENCASQDQYDSVSCVSAELNVAQVSGKPDIQTGVPSLLAGAKLDEGSTSQQGQGLEGVDLQVRRENEFLHSCPGGFVRLSLVVLWNLQTCFGQIGVPHLVKSLVVANLPFSFYDNHLILHNHQERQTIVQQIIDLKWLQQNEEIDYSAKISRLKEKKSSPSLYNTLKKLDEKINGQAQNSQDFATNVLEKDCPIVEPSTETLPSTFSQLDNLSSSSIIDLPLHGELFWTCKSPLRSNQLWSQNIQDLGICEELVRLDDFNIPDVDLTFQNFDELFGGDQDPIRILFDDQDVSCSSLEKDKSVDKSDIDNLSAMEDSSASASINLFQSDNENKDMNPLGQYCPKSIDPTHATQPFDSTIPLSVLGISLESSFTHEDGILSPYSEGKAYSVIAYLLVLYLSIVNFDIPICFWHEKQFRLLSRKPGANVRKRVKGIAMTESFDFCIFMP</sequence>
<evidence type="ECO:0000256" key="1">
    <source>
        <dbReference type="ARBA" id="ARBA00022723"/>
    </source>
</evidence>
<name>A0AAQ3RJM9_VIGMU</name>
<keyword evidence="3" id="KW-0862">Zinc</keyword>
<feature type="domain" description="B box-type" evidence="6">
    <location>
        <begin position="43"/>
        <end position="87"/>
    </location>
</feature>
<keyword evidence="1" id="KW-0479">Metal-binding</keyword>
<dbReference type="Proteomes" id="UP001374535">
    <property type="component" value="Chromosome 9"/>
</dbReference>
<evidence type="ECO:0000313" key="7">
    <source>
        <dbReference type="EMBL" id="WVY97803.1"/>
    </source>
</evidence>
<evidence type="ECO:0000313" key="8">
    <source>
        <dbReference type="Proteomes" id="UP001374535"/>
    </source>
</evidence>
<dbReference type="InterPro" id="IPR049808">
    <property type="entry name" value="CONSTANS-like_Bbox1"/>
</dbReference>
<evidence type="ECO:0000256" key="5">
    <source>
        <dbReference type="SAM" id="Phobius"/>
    </source>
</evidence>
<dbReference type="PROSITE" id="PS50119">
    <property type="entry name" value="ZF_BBOX"/>
    <property type="match status" value="1"/>
</dbReference>
<evidence type="ECO:0000256" key="3">
    <source>
        <dbReference type="ARBA" id="ARBA00022833"/>
    </source>
</evidence>
<dbReference type="PANTHER" id="PTHR31717">
    <property type="entry name" value="ZINC FINGER PROTEIN CONSTANS-LIKE 10"/>
    <property type="match status" value="1"/>
</dbReference>
<keyword evidence="5" id="KW-0472">Membrane</keyword>
<gene>
    <name evidence="7" type="ORF">V8G54_029954</name>
</gene>
<accession>A0AAQ3RJM9</accession>
<dbReference type="EMBL" id="CP144692">
    <property type="protein sequence ID" value="WVY97803.1"/>
    <property type="molecule type" value="Genomic_DNA"/>
</dbReference>
<dbReference type="CDD" id="cd19821">
    <property type="entry name" value="Bbox1_BBX-like"/>
    <property type="match status" value="1"/>
</dbReference>
<evidence type="ECO:0000256" key="4">
    <source>
        <dbReference type="PROSITE-ProRule" id="PRU00024"/>
    </source>
</evidence>
<dbReference type="GO" id="GO:0008270">
    <property type="term" value="F:zinc ion binding"/>
    <property type="evidence" value="ECO:0007669"/>
    <property type="project" value="UniProtKB-KW"/>
</dbReference>
<reference evidence="7 8" key="1">
    <citation type="journal article" date="2023" name="Life. Sci Alliance">
        <title>Evolutionary insights into 3D genome organization and epigenetic landscape of Vigna mungo.</title>
        <authorList>
            <person name="Junaid A."/>
            <person name="Singh B."/>
            <person name="Bhatia S."/>
        </authorList>
    </citation>
    <scope>NUCLEOTIDE SEQUENCE [LARGE SCALE GENOMIC DNA]</scope>
    <source>
        <strain evidence="7">Urdbean</strain>
    </source>
</reference>
<feature type="transmembrane region" description="Helical" evidence="5">
    <location>
        <begin position="499"/>
        <end position="520"/>
    </location>
</feature>
<keyword evidence="8" id="KW-1185">Reference proteome</keyword>
<proteinExistence type="predicted"/>
<dbReference type="AlphaFoldDB" id="A0AAQ3RJM9"/>